<dbReference type="STRING" id="1605367.AFM12_14555"/>
<sequence length="193" mass="22202">MKKQILLVCTLFAGLYACTPETTEQPLAHDYRTGEKWTWKWSRSVDGEVKAEGEDLQEVLDQNGRPVLWNGLDTLQIPTEYIRDENSTPFRSWPLFVGKTWVYESEWENNEGTKGKTRQDVEVVAFEDIEVAAGTFKAYKIEYKGQVTNSRGFEGEMSDTWWYAPALKTYVLHLNDDGYGLYRNELISYTSGG</sequence>
<dbReference type="OrthoDB" id="6402685at2"/>
<dbReference type="Gene3D" id="2.40.360.20">
    <property type="match status" value="1"/>
</dbReference>
<gene>
    <name evidence="1" type="ORF">AFM12_14555</name>
</gene>
<keyword evidence="2" id="KW-1185">Reference proteome</keyword>
<dbReference type="RefSeq" id="WP_055149494.1">
    <property type="nucleotide sequence ID" value="NZ_JXSZ01000010.1"/>
</dbReference>
<proteinExistence type="predicted"/>
<protein>
    <recommendedName>
        <fullName evidence="3">Lipoprotein</fullName>
    </recommendedName>
</protein>
<accession>A0A0P7BRR2</accession>
<evidence type="ECO:0000313" key="1">
    <source>
        <dbReference type="EMBL" id="KPM47686.1"/>
    </source>
</evidence>
<dbReference type="Proteomes" id="UP000050454">
    <property type="component" value="Unassembled WGS sequence"/>
</dbReference>
<name>A0A0P7BRR2_9BACT</name>
<comment type="caution">
    <text evidence="1">The sequence shown here is derived from an EMBL/GenBank/DDBJ whole genome shotgun (WGS) entry which is preliminary data.</text>
</comment>
<evidence type="ECO:0008006" key="3">
    <source>
        <dbReference type="Google" id="ProtNLM"/>
    </source>
</evidence>
<organism evidence="1 2">
    <name type="scientific">Jiulongibacter sediminis</name>
    <dbReference type="NCBI Taxonomy" id="1605367"/>
    <lineage>
        <taxon>Bacteria</taxon>
        <taxon>Pseudomonadati</taxon>
        <taxon>Bacteroidota</taxon>
        <taxon>Cytophagia</taxon>
        <taxon>Cytophagales</taxon>
        <taxon>Leadbetterellaceae</taxon>
        <taxon>Jiulongibacter</taxon>
    </lineage>
</organism>
<reference evidence="1 2" key="1">
    <citation type="submission" date="2015-07" db="EMBL/GenBank/DDBJ databases">
        <title>The draft genome sequence of Leadbetterella sp. JN14-9.</title>
        <authorList>
            <person name="Liu Y."/>
            <person name="Du J."/>
            <person name="Shao Z."/>
        </authorList>
    </citation>
    <scope>NUCLEOTIDE SEQUENCE [LARGE SCALE GENOMIC DNA]</scope>
    <source>
        <strain evidence="1 2">JN14-9</strain>
    </source>
</reference>
<dbReference type="PROSITE" id="PS51257">
    <property type="entry name" value="PROKAR_LIPOPROTEIN"/>
    <property type="match status" value="1"/>
</dbReference>
<dbReference type="AlphaFoldDB" id="A0A0P7BRR2"/>
<dbReference type="EMBL" id="LGTQ01000010">
    <property type="protein sequence ID" value="KPM47686.1"/>
    <property type="molecule type" value="Genomic_DNA"/>
</dbReference>
<evidence type="ECO:0000313" key="2">
    <source>
        <dbReference type="Proteomes" id="UP000050454"/>
    </source>
</evidence>